<dbReference type="PANTHER" id="PTHR11471">
    <property type="entry name" value="TUMOR NECROSIS FACTOR FAMILY MEMBER"/>
    <property type="match status" value="1"/>
</dbReference>
<comment type="similarity">
    <text evidence="2">Belongs to the tumor necrosis factor family.</text>
</comment>
<dbReference type="Gene3D" id="2.60.120.40">
    <property type="match status" value="1"/>
</dbReference>
<keyword evidence="3" id="KW-0202">Cytokine</keyword>
<evidence type="ECO:0000256" key="2">
    <source>
        <dbReference type="ARBA" id="ARBA00008670"/>
    </source>
</evidence>
<dbReference type="PROSITE" id="PS50049">
    <property type="entry name" value="THD_2"/>
    <property type="match status" value="1"/>
</dbReference>
<keyword evidence="6" id="KW-1133">Transmembrane helix</keyword>
<accession>A0A2D0PVK1</accession>
<dbReference type="SMART" id="SM00207">
    <property type="entry name" value="TNF"/>
    <property type="match status" value="1"/>
</dbReference>
<dbReference type="CTD" id="8740"/>
<dbReference type="InterPro" id="IPR021184">
    <property type="entry name" value="TNF_CS"/>
</dbReference>
<evidence type="ECO:0000256" key="5">
    <source>
        <dbReference type="SAM" id="MobiDB-lite"/>
    </source>
</evidence>
<feature type="domain" description="THD" evidence="7">
    <location>
        <begin position="113"/>
        <end position="248"/>
    </location>
</feature>
<dbReference type="InterPro" id="IPR006052">
    <property type="entry name" value="TNF_dom"/>
</dbReference>
<dbReference type="AlphaFoldDB" id="A0A2D0PVK1"/>
<dbReference type="GO" id="GO:0005615">
    <property type="term" value="C:extracellular space"/>
    <property type="evidence" value="ECO:0007669"/>
    <property type="project" value="UniProtKB-KW"/>
</dbReference>
<dbReference type="PANTHER" id="PTHR11471:SF34">
    <property type="entry name" value="TUMOR NECROSIS FACTOR LIGAND SUPERFAMILY MEMBER 14"/>
    <property type="match status" value="1"/>
</dbReference>
<keyword evidence="6" id="KW-0812">Transmembrane</keyword>
<evidence type="ECO:0000259" key="7">
    <source>
        <dbReference type="PROSITE" id="PS50049"/>
    </source>
</evidence>
<dbReference type="GO" id="GO:0005164">
    <property type="term" value="F:tumor necrosis factor receptor binding"/>
    <property type="evidence" value="ECO:0007669"/>
    <property type="project" value="InterPro"/>
</dbReference>
<dbReference type="PROSITE" id="PS00251">
    <property type="entry name" value="THD_1"/>
    <property type="match status" value="1"/>
</dbReference>
<dbReference type="KEGG" id="ipu:108256756"/>
<dbReference type="GO" id="GO:0006955">
    <property type="term" value="P:immune response"/>
    <property type="evidence" value="ECO:0007669"/>
    <property type="project" value="InterPro"/>
</dbReference>
<keyword evidence="4 6" id="KW-0472">Membrane</keyword>
<dbReference type="SUPFAM" id="SSF49842">
    <property type="entry name" value="TNF-like"/>
    <property type="match status" value="1"/>
</dbReference>
<proteinExistence type="inferred from homology"/>
<protein>
    <submittedName>
        <fullName evidence="9">Tumor necrosis factor ligand superfamily member 14</fullName>
    </submittedName>
</protein>
<evidence type="ECO:0000313" key="9">
    <source>
        <dbReference type="RefSeq" id="XP_017309446.1"/>
    </source>
</evidence>
<keyword evidence="8" id="KW-1185">Reference proteome</keyword>
<gene>
    <name evidence="9" type="primary">tnfsf14</name>
</gene>
<evidence type="ECO:0000256" key="1">
    <source>
        <dbReference type="ARBA" id="ARBA00004370"/>
    </source>
</evidence>
<dbReference type="GeneID" id="108256756"/>
<dbReference type="Pfam" id="PF00229">
    <property type="entry name" value="TNF"/>
    <property type="match status" value="1"/>
</dbReference>
<dbReference type="Proteomes" id="UP000221080">
    <property type="component" value="Chromosome 24"/>
</dbReference>
<reference evidence="9" key="2">
    <citation type="submission" date="2025-08" db="UniProtKB">
        <authorList>
            <consortium name="RefSeq"/>
        </authorList>
    </citation>
    <scope>IDENTIFICATION</scope>
    <source>
        <tissue evidence="9">Blood</tissue>
    </source>
</reference>
<organism evidence="8 9">
    <name type="scientific">Ictalurus punctatus</name>
    <name type="common">Channel catfish</name>
    <name type="synonym">Silurus punctatus</name>
    <dbReference type="NCBI Taxonomy" id="7998"/>
    <lineage>
        <taxon>Eukaryota</taxon>
        <taxon>Metazoa</taxon>
        <taxon>Chordata</taxon>
        <taxon>Craniata</taxon>
        <taxon>Vertebrata</taxon>
        <taxon>Euteleostomi</taxon>
        <taxon>Actinopterygii</taxon>
        <taxon>Neopterygii</taxon>
        <taxon>Teleostei</taxon>
        <taxon>Ostariophysi</taxon>
        <taxon>Siluriformes</taxon>
        <taxon>Ictaluridae</taxon>
        <taxon>Ictalurus</taxon>
    </lineage>
</organism>
<feature type="region of interest" description="Disordered" evidence="5">
    <location>
        <begin position="73"/>
        <end position="123"/>
    </location>
</feature>
<feature type="transmembrane region" description="Helical" evidence="6">
    <location>
        <begin position="41"/>
        <end position="65"/>
    </location>
</feature>
<evidence type="ECO:0000256" key="4">
    <source>
        <dbReference type="ARBA" id="ARBA00023136"/>
    </source>
</evidence>
<comment type="subcellular location">
    <subcellularLocation>
        <location evidence="1">Membrane</location>
    </subcellularLocation>
</comment>
<dbReference type="OrthoDB" id="6072476at2759"/>
<dbReference type="STRING" id="7998.ENSIPUP00000012123"/>
<evidence type="ECO:0000313" key="8">
    <source>
        <dbReference type="Proteomes" id="UP000221080"/>
    </source>
</evidence>
<feature type="compositionally biased region" description="Basic and acidic residues" evidence="5">
    <location>
        <begin position="82"/>
        <end position="102"/>
    </location>
</feature>
<evidence type="ECO:0000256" key="6">
    <source>
        <dbReference type="SAM" id="Phobius"/>
    </source>
</evidence>
<dbReference type="InterPro" id="IPR008983">
    <property type="entry name" value="Tumour_necrosis_fac-like_dom"/>
</dbReference>
<dbReference type="GO" id="GO:0005125">
    <property type="term" value="F:cytokine activity"/>
    <property type="evidence" value="ECO:0007669"/>
    <property type="project" value="UniProtKB-KW"/>
</dbReference>
<name>A0A2D0PVK1_ICTPU</name>
<dbReference type="RefSeq" id="XP_017309446.1">
    <property type="nucleotide sequence ID" value="XM_017453957.3"/>
</dbReference>
<evidence type="ECO:0000256" key="3">
    <source>
        <dbReference type="ARBA" id="ARBA00022514"/>
    </source>
</evidence>
<reference evidence="8" key="1">
    <citation type="journal article" date="2016" name="Nat. Commun.">
        <title>The channel catfish genome sequence provides insights into the evolution of scale formation in teleosts.</title>
        <authorList>
            <person name="Liu Z."/>
            <person name="Liu S."/>
            <person name="Yao J."/>
            <person name="Bao L."/>
            <person name="Zhang J."/>
            <person name="Li Y."/>
            <person name="Jiang C."/>
            <person name="Sun L."/>
            <person name="Wang R."/>
            <person name="Zhang Y."/>
            <person name="Zhou T."/>
            <person name="Zeng Q."/>
            <person name="Fu Q."/>
            <person name="Gao S."/>
            <person name="Li N."/>
            <person name="Koren S."/>
            <person name="Jiang Y."/>
            <person name="Zimin A."/>
            <person name="Xu P."/>
            <person name="Phillippy A.M."/>
            <person name="Geng X."/>
            <person name="Song L."/>
            <person name="Sun F."/>
            <person name="Li C."/>
            <person name="Wang X."/>
            <person name="Chen A."/>
            <person name="Jin Y."/>
            <person name="Yuan Z."/>
            <person name="Yang Y."/>
            <person name="Tan S."/>
            <person name="Peatman E."/>
            <person name="Lu J."/>
            <person name="Qin Z."/>
            <person name="Dunham R."/>
            <person name="Li Z."/>
            <person name="Sonstegard T."/>
            <person name="Feng J."/>
            <person name="Danzmann R.G."/>
            <person name="Schroeder S."/>
            <person name="Scheffler B."/>
            <person name="Duke M.V."/>
            <person name="Ballard L."/>
            <person name="Kucuktas H."/>
            <person name="Kaltenboeck L."/>
            <person name="Liu H."/>
            <person name="Armbruster J."/>
            <person name="Xie Y."/>
            <person name="Kirby M.L."/>
            <person name="Tian Y."/>
            <person name="Flanagan M.E."/>
            <person name="Mu W."/>
            <person name="Waldbieser G.C."/>
        </authorList>
    </citation>
    <scope>NUCLEOTIDE SEQUENCE [LARGE SCALE GENOMIC DNA]</scope>
    <source>
        <strain evidence="8">SDA103</strain>
    </source>
</reference>
<sequence length="248" mass="28109">MDMADGRKYPSVFVVDGCTGFPPPLPPKPGQTRKRNQRNRLIQNILLVLVCLALFGLFVEGIFIYSLHNRANHNDTTPSRPVEPKTEARKGGHNKQPDDKKTKQSTFLHPSKPLAHLSAGDTKPKEDGIMKWKDVQNSTYELEYKDGKLIVQKEGFYYVYSKLSYTADGMSFTQMVQWSTSRYLNKPITLLTYHRRNSKSGQNGTLRSSYLGGIFHLFKGDAVFVEVKDGTSIRLHDAAENVFGMFML</sequence>
<dbReference type="OMA" id="RTIDNSY"/>
<dbReference type="GO" id="GO:0016020">
    <property type="term" value="C:membrane"/>
    <property type="evidence" value="ECO:0007669"/>
    <property type="project" value="UniProtKB-SubCell"/>
</dbReference>